<proteinExistence type="predicted"/>
<name>A0A6J4IPQ4_9PROT</name>
<dbReference type="AlphaFoldDB" id="A0A6J4IPQ4"/>
<organism evidence="1">
    <name type="scientific">uncultured Craurococcus sp</name>
    <dbReference type="NCBI Taxonomy" id="1135998"/>
    <lineage>
        <taxon>Bacteria</taxon>
        <taxon>Pseudomonadati</taxon>
        <taxon>Pseudomonadota</taxon>
        <taxon>Alphaproteobacteria</taxon>
        <taxon>Acetobacterales</taxon>
        <taxon>Acetobacteraceae</taxon>
        <taxon>Craurococcus</taxon>
        <taxon>environmental samples</taxon>
    </lineage>
</organism>
<evidence type="ECO:0000313" key="1">
    <source>
        <dbReference type="EMBL" id="CAA9257560.1"/>
    </source>
</evidence>
<protein>
    <submittedName>
        <fullName evidence="1">Uncharacterized protein</fullName>
    </submittedName>
</protein>
<dbReference type="EMBL" id="CADCTD010000098">
    <property type="protein sequence ID" value="CAA9257560.1"/>
    <property type="molecule type" value="Genomic_DNA"/>
</dbReference>
<accession>A0A6J4IPQ4</accession>
<gene>
    <name evidence="1" type="ORF">AVDCRST_MAG27-2323</name>
</gene>
<reference evidence="1" key="1">
    <citation type="submission" date="2020-02" db="EMBL/GenBank/DDBJ databases">
        <authorList>
            <person name="Meier V. D."/>
        </authorList>
    </citation>
    <scope>NUCLEOTIDE SEQUENCE</scope>
    <source>
        <strain evidence="1">AVDCRST_MAG27</strain>
    </source>
</reference>
<sequence>MSVAVLTDDGARPVTLSQRDHHVQLISEKGRMAWQRTTGCGRCSLTEAAIGGYKAAIRPMLRARALPIQAAESAMAVHCSTASPGL</sequence>